<dbReference type="SUPFAM" id="SSF46894">
    <property type="entry name" value="C-terminal effector domain of the bipartite response regulators"/>
    <property type="match status" value="1"/>
</dbReference>
<dbReference type="InterPro" id="IPR000014">
    <property type="entry name" value="PAS"/>
</dbReference>
<dbReference type="InterPro" id="IPR013656">
    <property type="entry name" value="PAS_4"/>
</dbReference>
<proteinExistence type="predicted"/>
<dbReference type="Gene3D" id="3.30.450.20">
    <property type="entry name" value="PAS domain"/>
    <property type="match status" value="1"/>
</dbReference>
<dbReference type="Gene3D" id="1.10.10.10">
    <property type="entry name" value="Winged helix-like DNA-binding domain superfamily/Winged helix DNA-binding domain"/>
    <property type="match status" value="1"/>
</dbReference>
<gene>
    <name evidence="2" type="ORF">ACFO0R_15785</name>
</gene>
<dbReference type="EMBL" id="JBHSEK010000010">
    <property type="protein sequence ID" value="MFC4491071.1"/>
    <property type="molecule type" value="Genomic_DNA"/>
</dbReference>
<dbReference type="Pfam" id="PF08448">
    <property type="entry name" value="PAS_4"/>
    <property type="match status" value="1"/>
</dbReference>
<evidence type="ECO:0000259" key="1">
    <source>
        <dbReference type="SMART" id="SM00421"/>
    </source>
</evidence>
<dbReference type="InterPro" id="IPR000792">
    <property type="entry name" value="Tscrpt_reg_LuxR_C"/>
</dbReference>
<dbReference type="InterPro" id="IPR036388">
    <property type="entry name" value="WH-like_DNA-bd_sf"/>
</dbReference>
<evidence type="ECO:0000313" key="3">
    <source>
        <dbReference type="Proteomes" id="UP001595999"/>
    </source>
</evidence>
<organism evidence="2 3">
    <name type="scientific">Chromobacterium aquaticum</name>
    <dbReference type="NCBI Taxonomy" id="467180"/>
    <lineage>
        <taxon>Bacteria</taxon>
        <taxon>Pseudomonadati</taxon>
        <taxon>Pseudomonadota</taxon>
        <taxon>Betaproteobacteria</taxon>
        <taxon>Neisseriales</taxon>
        <taxon>Chromobacteriaceae</taxon>
        <taxon>Chromobacterium</taxon>
    </lineage>
</organism>
<evidence type="ECO:0000313" key="2">
    <source>
        <dbReference type="EMBL" id="MFC4491071.1"/>
    </source>
</evidence>
<dbReference type="InterPro" id="IPR035965">
    <property type="entry name" value="PAS-like_dom_sf"/>
</dbReference>
<reference evidence="3" key="1">
    <citation type="journal article" date="2019" name="Int. J. Syst. Evol. Microbiol.">
        <title>The Global Catalogue of Microorganisms (GCM) 10K type strain sequencing project: providing services to taxonomists for standard genome sequencing and annotation.</title>
        <authorList>
            <consortium name="The Broad Institute Genomics Platform"/>
            <consortium name="The Broad Institute Genome Sequencing Center for Infectious Disease"/>
            <person name="Wu L."/>
            <person name="Ma J."/>
        </authorList>
    </citation>
    <scope>NUCLEOTIDE SEQUENCE [LARGE SCALE GENOMIC DNA]</scope>
    <source>
        <strain evidence="3">CGMCC 4.7608</strain>
    </source>
</reference>
<dbReference type="InterPro" id="IPR016032">
    <property type="entry name" value="Sig_transdc_resp-reg_C-effctor"/>
</dbReference>
<accession>A0ABV8ZWA0</accession>
<name>A0ABV8ZWA0_9NEIS</name>
<dbReference type="SUPFAM" id="SSF55785">
    <property type="entry name" value="PYP-like sensor domain (PAS domain)"/>
    <property type="match status" value="1"/>
</dbReference>
<comment type="caution">
    <text evidence="2">The sequence shown here is derived from an EMBL/GenBank/DDBJ whole genome shotgun (WGS) entry which is preliminary data.</text>
</comment>
<dbReference type="Proteomes" id="UP001595999">
    <property type="component" value="Unassembled WGS sequence"/>
</dbReference>
<sequence>MQNLSLYLQIIDSSPVPTFWKDAALNFVGCNDAFLDMVGAMQRSEFIGKKDIDLPWSPNWEEYERDDRHVLQTGTPISRLEGIPSSDGSIVLSQTTKHPLIKNGKVVGIVGYCKDVTLEKKLKDAEAEKQIEKINSKLIALVEKFVNDARLCQVEIVNERIGLKSPNNKLVIAAPLSKRETEILYCLSLHKTPKEISRILSLAHGREVSIRSVQTIINEKLYSKLDVHSTSHLIERAAALNLIPLHMPK</sequence>
<keyword evidence="3" id="KW-1185">Reference proteome</keyword>
<protein>
    <submittedName>
        <fullName evidence="2">PAS domain-containing protein</fullName>
    </submittedName>
</protein>
<feature type="domain" description="HTH luxR-type" evidence="1">
    <location>
        <begin position="173"/>
        <end position="237"/>
    </location>
</feature>
<dbReference type="RefSeq" id="WP_231464456.1">
    <property type="nucleotide sequence ID" value="NZ_JAJOHW010000136.1"/>
</dbReference>
<dbReference type="SMART" id="SM00421">
    <property type="entry name" value="HTH_LUXR"/>
    <property type="match status" value="1"/>
</dbReference>
<dbReference type="NCBIfam" id="TIGR00229">
    <property type="entry name" value="sensory_box"/>
    <property type="match status" value="1"/>
</dbReference>